<evidence type="ECO:0000256" key="2">
    <source>
        <dbReference type="ARBA" id="ARBA00004496"/>
    </source>
</evidence>
<evidence type="ECO:0000256" key="3">
    <source>
        <dbReference type="ARBA" id="ARBA00004569"/>
    </source>
</evidence>
<dbReference type="EMBL" id="ML978721">
    <property type="protein sequence ID" value="KAF2087225.1"/>
    <property type="molecule type" value="Genomic_DNA"/>
</dbReference>
<name>A0A9P4LV79_9PEZI</name>
<dbReference type="OrthoDB" id="5545577at2759"/>
<dbReference type="InterPro" id="IPR048280">
    <property type="entry name" value="COX6B-like"/>
</dbReference>
<evidence type="ECO:0000256" key="1">
    <source>
        <dbReference type="ARBA" id="ARBA00004123"/>
    </source>
</evidence>
<dbReference type="Pfam" id="PF02297">
    <property type="entry name" value="COX6B"/>
    <property type="match status" value="1"/>
</dbReference>
<keyword evidence="11" id="KW-1185">Reference proteome</keyword>
<dbReference type="AlphaFoldDB" id="A0A9P4LV79"/>
<evidence type="ECO:0000256" key="6">
    <source>
        <dbReference type="ARBA" id="ARBA00023128"/>
    </source>
</evidence>
<dbReference type="Proteomes" id="UP000799776">
    <property type="component" value="Unassembled WGS sequence"/>
</dbReference>
<dbReference type="PROSITE" id="PS51808">
    <property type="entry name" value="CHCH"/>
    <property type="match status" value="1"/>
</dbReference>
<dbReference type="InterPro" id="IPR048281">
    <property type="entry name" value="COA6_fun"/>
</dbReference>
<sequence>MGWFQSTPAAPAGPKPSSDGAFEAPDRSSRAHCWEARDAYFACLDRAGIVDSVTNKDQAAAQCGPEGKAFESNCASSWVQYFKKRRIVDYKKEQTMKQLEAEGARPLPQGQLPGQS</sequence>
<keyword evidence="8" id="KW-0539">Nucleus</keyword>
<feature type="region of interest" description="Disordered" evidence="9">
    <location>
        <begin position="1"/>
        <end position="28"/>
    </location>
</feature>
<accession>A0A9P4LV79</accession>
<evidence type="ECO:0000256" key="5">
    <source>
        <dbReference type="ARBA" id="ARBA00022490"/>
    </source>
</evidence>
<keyword evidence="7" id="KW-1015">Disulfide bond</keyword>
<dbReference type="PANTHER" id="PTHR47677">
    <property type="entry name" value="CYTOCHROME C OXIDASE ASSEMBLY FACTOR 6"/>
    <property type="match status" value="1"/>
</dbReference>
<comment type="similarity">
    <text evidence="4">Belongs to the cytochrome c oxidase subunit 6B family.</text>
</comment>
<comment type="subcellular location">
    <subcellularLocation>
        <location evidence="2">Cytoplasm</location>
    </subcellularLocation>
    <subcellularLocation>
        <location evidence="3">Mitochondrion intermembrane space</location>
    </subcellularLocation>
    <subcellularLocation>
        <location evidence="1">Nucleus</location>
    </subcellularLocation>
</comment>
<dbReference type="FunFam" id="1.10.10.140:FF:000003">
    <property type="entry name" value="Cytochrome c oxidase assembly factor 6"/>
    <property type="match status" value="1"/>
</dbReference>
<dbReference type="SUPFAM" id="SSF47694">
    <property type="entry name" value="Cytochrome c oxidase subunit h"/>
    <property type="match status" value="1"/>
</dbReference>
<dbReference type="GO" id="GO:0005758">
    <property type="term" value="C:mitochondrial intermembrane space"/>
    <property type="evidence" value="ECO:0007669"/>
    <property type="project" value="UniProtKB-SubCell"/>
</dbReference>
<evidence type="ECO:0000256" key="9">
    <source>
        <dbReference type="SAM" id="MobiDB-lite"/>
    </source>
</evidence>
<evidence type="ECO:0000313" key="11">
    <source>
        <dbReference type="Proteomes" id="UP000799776"/>
    </source>
</evidence>
<dbReference type="InterPro" id="IPR036549">
    <property type="entry name" value="CX6/COA6-like_sf"/>
</dbReference>
<protein>
    <submittedName>
        <fullName evidence="10">Uncharacterized protein</fullName>
    </submittedName>
</protein>
<evidence type="ECO:0000256" key="8">
    <source>
        <dbReference type="ARBA" id="ARBA00023242"/>
    </source>
</evidence>
<keyword evidence="5" id="KW-0963">Cytoplasm</keyword>
<organism evidence="10 11">
    <name type="scientific">Saccharata proteae CBS 121410</name>
    <dbReference type="NCBI Taxonomy" id="1314787"/>
    <lineage>
        <taxon>Eukaryota</taxon>
        <taxon>Fungi</taxon>
        <taxon>Dikarya</taxon>
        <taxon>Ascomycota</taxon>
        <taxon>Pezizomycotina</taxon>
        <taxon>Dothideomycetes</taxon>
        <taxon>Dothideomycetes incertae sedis</taxon>
        <taxon>Botryosphaeriales</taxon>
        <taxon>Saccharataceae</taxon>
        <taxon>Saccharata</taxon>
    </lineage>
</organism>
<dbReference type="GO" id="GO:0033617">
    <property type="term" value="P:mitochondrial respiratory chain complex IV assembly"/>
    <property type="evidence" value="ECO:0007669"/>
    <property type="project" value="TreeGrafter"/>
</dbReference>
<reference evidence="10" key="1">
    <citation type="journal article" date="2020" name="Stud. Mycol.">
        <title>101 Dothideomycetes genomes: a test case for predicting lifestyles and emergence of pathogens.</title>
        <authorList>
            <person name="Haridas S."/>
            <person name="Albert R."/>
            <person name="Binder M."/>
            <person name="Bloem J."/>
            <person name="Labutti K."/>
            <person name="Salamov A."/>
            <person name="Andreopoulos B."/>
            <person name="Baker S."/>
            <person name="Barry K."/>
            <person name="Bills G."/>
            <person name="Bluhm B."/>
            <person name="Cannon C."/>
            <person name="Castanera R."/>
            <person name="Culley D."/>
            <person name="Daum C."/>
            <person name="Ezra D."/>
            <person name="Gonzalez J."/>
            <person name="Henrissat B."/>
            <person name="Kuo A."/>
            <person name="Liang C."/>
            <person name="Lipzen A."/>
            <person name="Lutzoni F."/>
            <person name="Magnuson J."/>
            <person name="Mondo S."/>
            <person name="Nolan M."/>
            <person name="Ohm R."/>
            <person name="Pangilinan J."/>
            <person name="Park H.-J."/>
            <person name="Ramirez L."/>
            <person name="Alfaro M."/>
            <person name="Sun H."/>
            <person name="Tritt A."/>
            <person name="Yoshinaga Y."/>
            <person name="Zwiers L.-H."/>
            <person name="Turgeon B."/>
            <person name="Goodwin S."/>
            <person name="Spatafora J."/>
            <person name="Crous P."/>
            <person name="Grigoriev I."/>
        </authorList>
    </citation>
    <scope>NUCLEOTIDE SEQUENCE</scope>
    <source>
        <strain evidence="10">CBS 121410</strain>
    </source>
</reference>
<dbReference type="Gene3D" id="1.10.10.140">
    <property type="entry name" value="Cytochrome c oxidase, subunit VIb"/>
    <property type="match status" value="1"/>
</dbReference>
<proteinExistence type="inferred from homology"/>
<dbReference type="PANTHER" id="PTHR47677:SF1">
    <property type="entry name" value="CYTOCHROME C OXIDASE ASSEMBLY FACTOR 6"/>
    <property type="match status" value="1"/>
</dbReference>
<evidence type="ECO:0000313" key="10">
    <source>
        <dbReference type="EMBL" id="KAF2087225.1"/>
    </source>
</evidence>
<comment type="caution">
    <text evidence="10">The sequence shown here is derived from an EMBL/GenBank/DDBJ whole genome shotgun (WGS) entry which is preliminary data.</text>
</comment>
<evidence type="ECO:0000256" key="4">
    <source>
        <dbReference type="ARBA" id="ARBA00006425"/>
    </source>
</evidence>
<evidence type="ECO:0000256" key="7">
    <source>
        <dbReference type="ARBA" id="ARBA00023157"/>
    </source>
</evidence>
<dbReference type="GO" id="GO:0005634">
    <property type="term" value="C:nucleus"/>
    <property type="evidence" value="ECO:0007669"/>
    <property type="project" value="UniProtKB-SubCell"/>
</dbReference>
<keyword evidence="6" id="KW-0496">Mitochondrion</keyword>
<gene>
    <name evidence="10" type="ORF">K490DRAFT_42647</name>
</gene>